<evidence type="ECO:0000313" key="1">
    <source>
        <dbReference type="EMBL" id="KAH0903252.1"/>
    </source>
</evidence>
<dbReference type="Proteomes" id="UP000824890">
    <property type="component" value="Unassembled WGS sequence"/>
</dbReference>
<feature type="non-terminal residue" evidence="1">
    <location>
        <position position="1"/>
    </location>
</feature>
<reference evidence="1 2" key="1">
    <citation type="submission" date="2021-05" db="EMBL/GenBank/DDBJ databases">
        <title>Genome Assembly of Synthetic Allotetraploid Brassica napus Reveals Homoeologous Exchanges between Subgenomes.</title>
        <authorList>
            <person name="Davis J.T."/>
        </authorList>
    </citation>
    <scope>NUCLEOTIDE SEQUENCE [LARGE SCALE GENOMIC DNA]</scope>
    <source>
        <strain evidence="2">cv. Da-Ae</strain>
        <tissue evidence="1">Seedling</tissue>
    </source>
</reference>
<dbReference type="EMBL" id="JAGKQM010000011">
    <property type="protein sequence ID" value="KAH0903252.1"/>
    <property type="molecule type" value="Genomic_DNA"/>
</dbReference>
<organism evidence="1 2">
    <name type="scientific">Brassica napus</name>
    <name type="common">Rape</name>
    <dbReference type="NCBI Taxonomy" id="3708"/>
    <lineage>
        <taxon>Eukaryota</taxon>
        <taxon>Viridiplantae</taxon>
        <taxon>Streptophyta</taxon>
        <taxon>Embryophyta</taxon>
        <taxon>Tracheophyta</taxon>
        <taxon>Spermatophyta</taxon>
        <taxon>Magnoliopsida</taxon>
        <taxon>eudicotyledons</taxon>
        <taxon>Gunneridae</taxon>
        <taxon>Pentapetalae</taxon>
        <taxon>rosids</taxon>
        <taxon>malvids</taxon>
        <taxon>Brassicales</taxon>
        <taxon>Brassicaceae</taxon>
        <taxon>Brassiceae</taxon>
        <taxon>Brassica</taxon>
    </lineage>
</organism>
<name>A0ABQ8BEK9_BRANA</name>
<sequence length="129" mass="14446">RGIERPGFRAEQEVIHPSFGTEDEGLGNEKFRGYVPICDQLLDPKNQVQGLSDQLSLALSKIIVEGITKRVLPLELKASRKVPIMIRHYIAPTFGLTLSLNSKVFGRCFPWMSGEHGEILSKSIESLIR</sequence>
<keyword evidence="2" id="KW-1185">Reference proteome</keyword>
<evidence type="ECO:0000313" key="2">
    <source>
        <dbReference type="Proteomes" id="UP000824890"/>
    </source>
</evidence>
<gene>
    <name evidence="1" type="ORF">HID58_042755</name>
</gene>
<protein>
    <submittedName>
        <fullName evidence="1">Uncharacterized protein</fullName>
    </submittedName>
</protein>
<comment type="caution">
    <text evidence="1">The sequence shown here is derived from an EMBL/GenBank/DDBJ whole genome shotgun (WGS) entry which is preliminary data.</text>
</comment>
<accession>A0ABQ8BEK9</accession>
<proteinExistence type="predicted"/>